<dbReference type="Pfam" id="PF00104">
    <property type="entry name" value="Hormone_recep"/>
    <property type="match status" value="1"/>
</dbReference>
<keyword evidence="3" id="KW-0675">Receptor</keyword>
<keyword evidence="1" id="KW-0805">Transcription regulation</keyword>
<keyword evidence="2" id="KW-0804">Transcription</keyword>
<comment type="caution">
    <text evidence="5">The sequence shown here is derived from an EMBL/GenBank/DDBJ whole genome shotgun (WGS) entry which is preliminary data.</text>
</comment>
<evidence type="ECO:0000256" key="3">
    <source>
        <dbReference type="ARBA" id="ARBA00023170"/>
    </source>
</evidence>
<dbReference type="SUPFAM" id="SSF48508">
    <property type="entry name" value="Nuclear receptor ligand-binding domain"/>
    <property type="match status" value="1"/>
</dbReference>
<keyword evidence="6" id="KW-1185">Reference proteome</keyword>
<sequence>MPLSLHMPPPLLVSEMSNPKDVCEAAASLLFFNVTWAKTVPSFTVLPLSDQLLLLEESWKELFILGAAQYLPPLELTPLIQTYGLVKRDPEQILNLTNEAREFQTILTKIAQFRIDPHEFACLRAMVLFKNNLDNPTASPSSSSSSDSKVLSEPARVSAMQDSSQLMLNKYVSTAYPSQPLRFGKLLLLLPQLRNVSSNAIEKLFFKTTIGDIPIVTVICNMYRSPGI</sequence>
<dbReference type="InterPro" id="IPR000536">
    <property type="entry name" value="Nucl_hrmn_rcpt_lig-bd"/>
</dbReference>
<accession>A0A8K0D815</accession>
<dbReference type="PANTHER" id="PTHR24083">
    <property type="entry name" value="NUCLEAR HORMONE RECEPTOR"/>
    <property type="match status" value="1"/>
</dbReference>
<evidence type="ECO:0000256" key="1">
    <source>
        <dbReference type="ARBA" id="ARBA00023015"/>
    </source>
</evidence>
<dbReference type="SMART" id="SM00430">
    <property type="entry name" value="HOLI"/>
    <property type="match status" value="1"/>
</dbReference>
<dbReference type="Proteomes" id="UP000801492">
    <property type="component" value="Unassembled WGS sequence"/>
</dbReference>
<gene>
    <name evidence="5" type="ORF">ILUMI_07108</name>
</gene>
<dbReference type="InterPro" id="IPR035500">
    <property type="entry name" value="NHR-like_dom_sf"/>
</dbReference>
<evidence type="ECO:0000256" key="2">
    <source>
        <dbReference type="ARBA" id="ARBA00023163"/>
    </source>
</evidence>
<dbReference type="InterPro" id="IPR050274">
    <property type="entry name" value="Nuclear_hormone_rcpt_NR2"/>
</dbReference>
<protein>
    <recommendedName>
        <fullName evidence="4">NR LBD domain-containing protein</fullName>
    </recommendedName>
</protein>
<dbReference type="PRINTS" id="PR00398">
    <property type="entry name" value="STRDHORMONER"/>
</dbReference>
<evidence type="ECO:0000259" key="4">
    <source>
        <dbReference type="PROSITE" id="PS51843"/>
    </source>
</evidence>
<organism evidence="5 6">
    <name type="scientific">Ignelater luminosus</name>
    <name type="common">Cucubano</name>
    <name type="synonym">Pyrophorus luminosus</name>
    <dbReference type="NCBI Taxonomy" id="2038154"/>
    <lineage>
        <taxon>Eukaryota</taxon>
        <taxon>Metazoa</taxon>
        <taxon>Ecdysozoa</taxon>
        <taxon>Arthropoda</taxon>
        <taxon>Hexapoda</taxon>
        <taxon>Insecta</taxon>
        <taxon>Pterygota</taxon>
        <taxon>Neoptera</taxon>
        <taxon>Endopterygota</taxon>
        <taxon>Coleoptera</taxon>
        <taxon>Polyphaga</taxon>
        <taxon>Elateriformia</taxon>
        <taxon>Elateroidea</taxon>
        <taxon>Elateridae</taxon>
        <taxon>Agrypninae</taxon>
        <taxon>Pyrophorini</taxon>
        <taxon>Ignelater</taxon>
    </lineage>
</organism>
<dbReference type="PRINTS" id="PR01282">
    <property type="entry name" value="COUPTNFACTOR"/>
</dbReference>
<dbReference type="InterPro" id="IPR001723">
    <property type="entry name" value="Nuclear_hrmn_rcpt"/>
</dbReference>
<name>A0A8K0D815_IGNLU</name>
<evidence type="ECO:0000313" key="6">
    <source>
        <dbReference type="Proteomes" id="UP000801492"/>
    </source>
</evidence>
<reference evidence="5" key="1">
    <citation type="submission" date="2019-08" db="EMBL/GenBank/DDBJ databases">
        <title>The genome of the North American firefly Photinus pyralis.</title>
        <authorList>
            <consortium name="Photinus pyralis genome working group"/>
            <person name="Fallon T.R."/>
            <person name="Sander Lower S.E."/>
            <person name="Weng J.-K."/>
        </authorList>
    </citation>
    <scope>NUCLEOTIDE SEQUENCE</scope>
    <source>
        <strain evidence="5">TRF0915ILg1</strain>
        <tissue evidence="5">Whole body</tissue>
    </source>
</reference>
<dbReference type="OrthoDB" id="10045640at2759"/>
<proteinExistence type="predicted"/>
<feature type="domain" description="NR LBD" evidence="4">
    <location>
        <begin position="1"/>
        <end position="226"/>
    </location>
</feature>
<dbReference type="AlphaFoldDB" id="A0A8K0D815"/>
<dbReference type="PROSITE" id="PS51843">
    <property type="entry name" value="NR_LBD"/>
    <property type="match status" value="1"/>
</dbReference>
<dbReference type="Gene3D" id="1.10.565.10">
    <property type="entry name" value="Retinoid X Receptor"/>
    <property type="match status" value="1"/>
</dbReference>
<dbReference type="EMBL" id="VTPC01003061">
    <property type="protein sequence ID" value="KAF2899066.1"/>
    <property type="molecule type" value="Genomic_DNA"/>
</dbReference>
<evidence type="ECO:0000313" key="5">
    <source>
        <dbReference type="EMBL" id="KAF2899066.1"/>
    </source>
</evidence>